<gene>
    <name evidence="2" type="ORF">SAMN05444380_10869</name>
</gene>
<reference evidence="2 3" key="1">
    <citation type="submission" date="2016-10" db="EMBL/GenBank/DDBJ databases">
        <authorList>
            <person name="de Groot N.N."/>
        </authorList>
    </citation>
    <scope>NUCLEOTIDE SEQUENCE [LARGE SCALE GENOMIC DNA]</scope>
    <source>
        <strain evidence="2 3">DSM 19012</strain>
    </source>
</reference>
<dbReference type="OrthoDB" id="9768685at2"/>
<keyword evidence="3" id="KW-1185">Reference proteome</keyword>
<dbReference type="CDD" id="cd03802">
    <property type="entry name" value="GT4_AviGT4-like"/>
    <property type="match status" value="1"/>
</dbReference>
<evidence type="ECO:0000259" key="1">
    <source>
        <dbReference type="Pfam" id="PF00534"/>
    </source>
</evidence>
<dbReference type="RefSeq" id="WP_010528389.1">
    <property type="nucleotide sequence ID" value="NZ_AFSL01000083.1"/>
</dbReference>
<dbReference type="Gene3D" id="3.40.50.2000">
    <property type="entry name" value="Glycogen Phosphorylase B"/>
    <property type="match status" value="2"/>
</dbReference>
<dbReference type="InParanoid" id="A0A1I1YP23"/>
<dbReference type="eggNOG" id="COG0438">
    <property type="taxonomic scope" value="Bacteria"/>
</dbReference>
<feature type="domain" description="Glycosyl transferase family 1" evidence="1">
    <location>
        <begin position="158"/>
        <end position="302"/>
    </location>
</feature>
<evidence type="ECO:0000313" key="2">
    <source>
        <dbReference type="EMBL" id="SFE21354.1"/>
    </source>
</evidence>
<sequence length="341" mass="38659">MKIAILSPVAWRTPPKHYGPWEQMASNLAEGLVKKGIDVTLFATLDSHTQGNLDGIVPVGYEEDKNTDPKVAECMHISYAMEKASDFDILHNHFDFLPLTYSRLIKTPMVTTIHGFSSPKIIPVYKRFNDINHYVSISNSDRSPELKYSATIYNGIDASQFSLNLNPTADYLLFFGRIHHDKGTREAIEIAKKAKMKLIISGIIQDKKYFEKNVAPFINDDDIIYVGSSGPEKRNQLLGNAKALLHPINFDEPFGLSVAEAMFCGTPVIAFNRGSMPELINDKVTGFLVHDINEAAEVIPQIKLIDRKQCREWAESHFSQDKMVNDYIQLYQEILQKKEFF</sequence>
<protein>
    <submittedName>
        <fullName evidence="2">Glycosyltransferase involved in cell wall bisynthesis</fullName>
    </submittedName>
</protein>
<dbReference type="AlphaFoldDB" id="A0A1I1YP23"/>
<dbReference type="Pfam" id="PF00534">
    <property type="entry name" value="Glycos_transf_1"/>
    <property type="match status" value="1"/>
</dbReference>
<dbReference type="STRING" id="385682.SAMN05444380_10869"/>
<dbReference type="GO" id="GO:0016757">
    <property type="term" value="F:glycosyltransferase activity"/>
    <property type="evidence" value="ECO:0007669"/>
    <property type="project" value="InterPro"/>
</dbReference>
<dbReference type="InterPro" id="IPR001296">
    <property type="entry name" value="Glyco_trans_1"/>
</dbReference>
<name>A0A1I1YP23_9BACT</name>
<proteinExistence type="predicted"/>
<keyword evidence="2" id="KW-0808">Transferase</keyword>
<organism evidence="2 3">
    <name type="scientific">Thermophagus xiamenensis</name>
    <dbReference type="NCBI Taxonomy" id="385682"/>
    <lineage>
        <taxon>Bacteria</taxon>
        <taxon>Pseudomonadati</taxon>
        <taxon>Bacteroidota</taxon>
        <taxon>Bacteroidia</taxon>
        <taxon>Marinilabiliales</taxon>
        <taxon>Marinilabiliaceae</taxon>
        <taxon>Thermophagus</taxon>
    </lineage>
</organism>
<dbReference type="EMBL" id="FONA01000008">
    <property type="protein sequence ID" value="SFE21354.1"/>
    <property type="molecule type" value="Genomic_DNA"/>
</dbReference>
<accession>A0A1I1YP23</accession>
<dbReference type="Proteomes" id="UP000181976">
    <property type="component" value="Unassembled WGS sequence"/>
</dbReference>
<dbReference type="PANTHER" id="PTHR12526:SF595">
    <property type="entry name" value="BLL5217 PROTEIN"/>
    <property type="match status" value="1"/>
</dbReference>
<evidence type="ECO:0000313" key="3">
    <source>
        <dbReference type="Proteomes" id="UP000181976"/>
    </source>
</evidence>
<dbReference type="SUPFAM" id="SSF53756">
    <property type="entry name" value="UDP-Glycosyltransferase/glycogen phosphorylase"/>
    <property type="match status" value="1"/>
</dbReference>
<dbReference type="PANTHER" id="PTHR12526">
    <property type="entry name" value="GLYCOSYLTRANSFERASE"/>
    <property type="match status" value="1"/>
</dbReference>